<dbReference type="PANTHER" id="PTHR38681">
    <property type="entry name" value="RETROVIRUS-RELATED POL POLYPROTEIN FROM TRANSPOSON 412-LIKE PROTEIN-RELATED"/>
    <property type="match status" value="1"/>
</dbReference>
<sequence length="435" mass="48369">MELFEDCLTFRLGDRSPPDALNALQKLWPDGVAAAETSLAFRALFIRKLPPIVGPAITSLDQSTPLHHLAVIAARQLALERSRDNPSMVSRAALVRDTNCEVPNEDVLSAAQLVLAAHKTGYRTKAKKHMKTSDNRPQFPDNRFSFVNGKFICHFHSKYAAQAESCVKGCQWSKNFAEIRRVSSDVSALFSISASTTSKTLMVPASHMELPPGFHANSNAIKIQDGSSETVWLADPGASWSLIPPTEEDIHLCPNPNETMFQAANGTPCRVYGRKLVTVDLLKVDERHYGGLQASTTCEYGHWSLSKGTLVPILCHFEAPPVETIYLRKAINERSFVPTSCHSKRMFQPDDIKDGMKTCSHVWEVVSSVKKPLDRPYKGPFKVLRRKQKYFIIDRSGKEDSVNVERLKPAFGISDSIGLATRSGRITSEPDRLHL</sequence>
<evidence type="ECO:0008006" key="3">
    <source>
        <dbReference type="Google" id="ProtNLM"/>
    </source>
</evidence>
<evidence type="ECO:0000313" key="2">
    <source>
        <dbReference type="Proteomes" id="UP000318571"/>
    </source>
</evidence>
<dbReference type="EMBL" id="VCGU01000009">
    <property type="protein sequence ID" value="TRY70393.1"/>
    <property type="molecule type" value="Genomic_DNA"/>
</dbReference>
<dbReference type="PANTHER" id="PTHR38681:SF1">
    <property type="entry name" value="RETROVIRUS-RELATED POL POLYPROTEIN FROM TRANSPOSON 412-LIKE PROTEIN"/>
    <property type="match status" value="1"/>
</dbReference>
<dbReference type="AlphaFoldDB" id="A0A553NY80"/>
<comment type="caution">
    <text evidence="1">The sequence shown here is derived from an EMBL/GenBank/DDBJ whole genome shotgun (WGS) entry which is preliminary data.</text>
</comment>
<protein>
    <recommendedName>
        <fullName evidence="3">Peptidase A2 domain-containing protein</fullName>
    </recommendedName>
</protein>
<name>A0A553NY80_TIGCA</name>
<gene>
    <name evidence="1" type="ORF">TCAL_15001</name>
</gene>
<keyword evidence="2" id="KW-1185">Reference proteome</keyword>
<organism evidence="1 2">
    <name type="scientific">Tigriopus californicus</name>
    <name type="common">Marine copepod</name>
    <dbReference type="NCBI Taxonomy" id="6832"/>
    <lineage>
        <taxon>Eukaryota</taxon>
        <taxon>Metazoa</taxon>
        <taxon>Ecdysozoa</taxon>
        <taxon>Arthropoda</taxon>
        <taxon>Crustacea</taxon>
        <taxon>Multicrustacea</taxon>
        <taxon>Hexanauplia</taxon>
        <taxon>Copepoda</taxon>
        <taxon>Harpacticoida</taxon>
        <taxon>Harpacticidae</taxon>
        <taxon>Tigriopus</taxon>
    </lineage>
</organism>
<accession>A0A553NY80</accession>
<reference evidence="1 2" key="1">
    <citation type="journal article" date="2018" name="Nat. Ecol. Evol.">
        <title>Genomic signatures of mitonuclear coevolution across populations of Tigriopus californicus.</title>
        <authorList>
            <person name="Barreto F.S."/>
            <person name="Watson E.T."/>
            <person name="Lima T.G."/>
            <person name="Willett C.S."/>
            <person name="Edmands S."/>
            <person name="Li W."/>
            <person name="Burton R.S."/>
        </authorList>
    </citation>
    <scope>NUCLEOTIDE SEQUENCE [LARGE SCALE GENOMIC DNA]</scope>
    <source>
        <strain evidence="1 2">San Diego</strain>
    </source>
</reference>
<dbReference type="STRING" id="6832.A0A553NY80"/>
<dbReference type="Proteomes" id="UP000318571">
    <property type="component" value="Chromosome 9"/>
</dbReference>
<evidence type="ECO:0000313" key="1">
    <source>
        <dbReference type="EMBL" id="TRY70393.1"/>
    </source>
</evidence>
<proteinExistence type="predicted"/>